<feature type="region of interest" description="Disordered" evidence="1">
    <location>
        <begin position="637"/>
        <end position="679"/>
    </location>
</feature>
<dbReference type="AlphaFoldDB" id="A0A4Q1B9R2"/>
<evidence type="ECO:0000313" key="4">
    <source>
        <dbReference type="Proteomes" id="UP000289152"/>
    </source>
</evidence>
<proteinExistence type="predicted"/>
<dbReference type="PANTHER" id="PTHR39463:SF1">
    <property type="entry name" value="MEDUSA"/>
    <property type="match status" value="1"/>
</dbReference>
<name>A0A4Q1B9R2_TREME</name>
<feature type="region of interest" description="Disordered" evidence="1">
    <location>
        <begin position="62"/>
        <end position="86"/>
    </location>
</feature>
<protein>
    <recommendedName>
        <fullName evidence="2">DUF7082 domain-containing protein</fullName>
    </recommendedName>
</protein>
<evidence type="ECO:0000256" key="1">
    <source>
        <dbReference type="SAM" id="MobiDB-lite"/>
    </source>
</evidence>
<feature type="domain" description="DUF7082" evidence="2">
    <location>
        <begin position="319"/>
        <end position="476"/>
    </location>
</feature>
<dbReference type="PANTHER" id="PTHR39463">
    <property type="entry name" value="MEDUSA"/>
    <property type="match status" value="1"/>
</dbReference>
<accession>A0A4Q1B9R2</accession>
<dbReference type="VEuPathDB" id="FungiDB:TREMEDRAFT_43940"/>
<dbReference type="EMBL" id="SDIL01000134">
    <property type="protein sequence ID" value="RXK35472.1"/>
    <property type="molecule type" value="Genomic_DNA"/>
</dbReference>
<evidence type="ECO:0000259" key="2">
    <source>
        <dbReference type="Pfam" id="PF23305"/>
    </source>
</evidence>
<feature type="region of interest" description="Disordered" evidence="1">
    <location>
        <begin position="102"/>
        <end position="122"/>
    </location>
</feature>
<feature type="compositionally biased region" description="Low complexity" evidence="1">
    <location>
        <begin position="102"/>
        <end position="117"/>
    </location>
</feature>
<feature type="compositionally biased region" description="Polar residues" evidence="1">
    <location>
        <begin position="662"/>
        <end position="679"/>
    </location>
</feature>
<dbReference type="GO" id="GO:0005634">
    <property type="term" value="C:nucleus"/>
    <property type="evidence" value="ECO:0007669"/>
    <property type="project" value="TreeGrafter"/>
</dbReference>
<dbReference type="OrthoDB" id="1751210at2759"/>
<evidence type="ECO:0000313" key="3">
    <source>
        <dbReference type="EMBL" id="RXK35472.1"/>
    </source>
</evidence>
<dbReference type="Pfam" id="PF23305">
    <property type="entry name" value="DUF7082"/>
    <property type="match status" value="1"/>
</dbReference>
<feature type="region of interest" description="Disordered" evidence="1">
    <location>
        <begin position="533"/>
        <end position="573"/>
    </location>
</feature>
<organism evidence="3 4">
    <name type="scientific">Tremella mesenterica</name>
    <name type="common">Jelly fungus</name>
    <dbReference type="NCBI Taxonomy" id="5217"/>
    <lineage>
        <taxon>Eukaryota</taxon>
        <taxon>Fungi</taxon>
        <taxon>Dikarya</taxon>
        <taxon>Basidiomycota</taxon>
        <taxon>Agaricomycotina</taxon>
        <taxon>Tremellomycetes</taxon>
        <taxon>Tremellales</taxon>
        <taxon>Tremellaceae</taxon>
        <taxon>Tremella</taxon>
    </lineage>
</organism>
<dbReference type="InterPro" id="IPR055509">
    <property type="entry name" value="DUF7082"/>
</dbReference>
<reference evidence="3 4" key="1">
    <citation type="submission" date="2016-06" db="EMBL/GenBank/DDBJ databases">
        <title>Evolution of pathogenesis and genome organization in the Tremellales.</title>
        <authorList>
            <person name="Cuomo C."/>
            <person name="Litvintseva A."/>
            <person name="Heitman J."/>
            <person name="Chen Y."/>
            <person name="Sun S."/>
            <person name="Springer D."/>
            <person name="Dromer F."/>
            <person name="Young S."/>
            <person name="Zeng Q."/>
            <person name="Chapman S."/>
            <person name="Gujja S."/>
            <person name="Saif S."/>
            <person name="Birren B."/>
        </authorList>
    </citation>
    <scope>NUCLEOTIDE SEQUENCE [LARGE SCALE GENOMIC DNA]</scope>
    <source>
        <strain evidence="3 4">ATCC 28783</strain>
    </source>
</reference>
<feature type="region of interest" description="Disordered" evidence="1">
    <location>
        <begin position="282"/>
        <end position="313"/>
    </location>
</feature>
<dbReference type="Proteomes" id="UP000289152">
    <property type="component" value="Unassembled WGS sequence"/>
</dbReference>
<comment type="caution">
    <text evidence="3">The sequence shown here is derived from an EMBL/GenBank/DDBJ whole genome shotgun (WGS) entry which is preliminary data.</text>
</comment>
<gene>
    <name evidence="3" type="ORF">M231_07250</name>
</gene>
<sequence length="679" mass="75897">MSYIRPVTPISNRDLIIDQYHSPNSTLNPNLAPPLDTTHLSPYPNGQLTTAPFTPRQQPRLYYASLSPSPGSTTGGGGQRVGYSPESPSYYRPSIATITYASPSSSSSHLPTASPTTWPRPSAGHEYPLTQIPEIPPSWSITLDGEEGSPRIRPIAFKETSIVPGDIYMVDVLFKPDYIRYGSDEQSFLANVQLVFGGQPSITNVETLSSGYKRLVSRVPTSIGYGQTHLVMAYCYRGEPNEQSLLERTPVGYILVGAGEEFQSRDQRPSYSPVDVGVINSYEPIPPSSRPSHGEIHSEPPAPLARSAGSSKDSISGDKANLIIENDISVVADRSKWSTAEKHNKRRLVQFWRRQSGVCIYTAYAILEPEKASQAATSIVVSCIYYEPHDKCYITSVDAIYLLEALIGQRFQVDEKNRIRRNLERCGPITITKNNPATADFFKLIMAFPNPKPRNIEKDVKVFEWDRLAYGLESIVQKYSAAKGGQLRGKRMSHNEPLMFTFNPHDPYPTPATPQSQQNPRSLYAHPPVTEQFWQMPSQDSPPQGSQFHPQHSLSFSYPPLQSLPPPTQSLLPPHPVQSLPPMQSVQSTNLDNLMLPQPRYVAHTYSDVPQSPRFVHPMTEMSQLHMNHPIDQEYTQRYQQHQGQGQGQGQQQGRPLFQHQPMGQFQSDTNPRMSFASN</sequence>
<feature type="compositionally biased region" description="Polar residues" evidence="1">
    <location>
        <begin position="533"/>
        <end position="552"/>
    </location>
</feature>
<dbReference type="STRING" id="5217.A0A4Q1B9R2"/>
<keyword evidence="4" id="KW-1185">Reference proteome</keyword>
<dbReference type="InParanoid" id="A0A4Q1B9R2"/>
<feature type="compositionally biased region" description="Pro residues" evidence="1">
    <location>
        <begin position="562"/>
        <end position="573"/>
    </location>
</feature>